<dbReference type="GO" id="GO:0016020">
    <property type="term" value="C:membrane"/>
    <property type="evidence" value="ECO:0007669"/>
    <property type="project" value="UniProtKB-SubCell"/>
</dbReference>
<gene>
    <name evidence="8" type="primary">LOC109715832</name>
</gene>
<evidence type="ECO:0000256" key="5">
    <source>
        <dbReference type="ARBA" id="ARBA00023136"/>
    </source>
</evidence>
<keyword evidence="7" id="KW-1185">Reference proteome</keyword>
<keyword evidence="5 6" id="KW-0472">Membrane</keyword>
<reference evidence="8" key="2">
    <citation type="submission" date="2025-08" db="UniProtKB">
        <authorList>
            <consortium name="RefSeq"/>
        </authorList>
    </citation>
    <scope>IDENTIFICATION</scope>
    <source>
        <tissue evidence="8">Leaf</tissue>
    </source>
</reference>
<evidence type="ECO:0000256" key="4">
    <source>
        <dbReference type="ARBA" id="ARBA00022989"/>
    </source>
</evidence>
<keyword evidence="4 6" id="KW-1133">Transmembrane helix</keyword>
<proteinExistence type="inferred from homology"/>
<sequence>MLLKSLVIIGAITGLTLGAIGTSVPRFFPNLFTTDRMVIGEMHKVLIPYFIALMVTPATHSLEGTLLAGRDLRFLSLSMGGCFCLGGLLLLLICSRGSGLPGCWWALTGFQWARFSLALQRLISPSGLLYNEDFYQPGYIKAEAT</sequence>
<dbReference type="InterPro" id="IPR044644">
    <property type="entry name" value="DinF-like"/>
</dbReference>
<dbReference type="GeneID" id="109715832"/>
<comment type="similarity">
    <text evidence="2">Belongs to the multi antimicrobial extrusion (MATE) (TC 2.A.66.1) family.</text>
</comment>
<evidence type="ECO:0000256" key="2">
    <source>
        <dbReference type="ARBA" id="ARBA00010199"/>
    </source>
</evidence>
<dbReference type="PANTHER" id="PTHR42893:SF9">
    <property type="entry name" value="PROTEIN DETOXIFICATION 46, CHLOROPLASTIC"/>
    <property type="match status" value="1"/>
</dbReference>
<evidence type="ECO:0000313" key="8">
    <source>
        <dbReference type="RefSeq" id="XP_020096615.1"/>
    </source>
</evidence>
<evidence type="ECO:0000256" key="1">
    <source>
        <dbReference type="ARBA" id="ARBA00004141"/>
    </source>
</evidence>
<dbReference type="OrthoDB" id="423427at2759"/>
<reference evidence="7" key="1">
    <citation type="journal article" date="2015" name="Nat. Genet.">
        <title>The pineapple genome and the evolution of CAM photosynthesis.</title>
        <authorList>
            <person name="Ming R."/>
            <person name="VanBuren R."/>
            <person name="Wai C.M."/>
            <person name="Tang H."/>
            <person name="Schatz M.C."/>
            <person name="Bowers J.E."/>
            <person name="Lyons E."/>
            <person name="Wang M.L."/>
            <person name="Chen J."/>
            <person name="Biggers E."/>
            <person name="Zhang J."/>
            <person name="Huang L."/>
            <person name="Zhang L."/>
            <person name="Miao W."/>
            <person name="Zhang J."/>
            <person name="Ye Z."/>
            <person name="Miao C."/>
            <person name="Lin Z."/>
            <person name="Wang H."/>
            <person name="Zhou H."/>
            <person name="Yim W.C."/>
            <person name="Priest H.D."/>
            <person name="Zheng C."/>
            <person name="Woodhouse M."/>
            <person name="Edger P.P."/>
            <person name="Guyot R."/>
            <person name="Guo H.B."/>
            <person name="Guo H."/>
            <person name="Zheng G."/>
            <person name="Singh R."/>
            <person name="Sharma A."/>
            <person name="Min X."/>
            <person name="Zheng Y."/>
            <person name="Lee H."/>
            <person name="Gurtowski J."/>
            <person name="Sedlazeck F.J."/>
            <person name="Harkess A."/>
            <person name="McKain M.R."/>
            <person name="Liao Z."/>
            <person name="Fang J."/>
            <person name="Liu J."/>
            <person name="Zhang X."/>
            <person name="Zhang Q."/>
            <person name="Hu W."/>
            <person name="Qin Y."/>
            <person name="Wang K."/>
            <person name="Chen L.Y."/>
            <person name="Shirley N."/>
            <person name="Lin Y.R."/>
            <person name="Liu L.Y."/>
            <person name="Hernandez A.G."/>
            <person name="Wright C.L."/>
            <person name="Bulone V."/>
            <person name="Tuskan G.A."/>
            <person name="Heath K."/>
            <person name="Zee F."/>
            <person name="Moore P.H."/>
            <person name="Sunkar R."/>
            <person name="Leebens-Mack J.H."/>
            <person name="Mockler T."/>
            <person name="Bennetzen J.L."/>
            <person name="Freeling M."/>
            <person name="Sankoff D."/>
            <person name="Paterson A.H."/>
            <person name="Zhu X."/>
            <person name="Yang X."/>
            <person name="Smith J.A."/>
            <person name="Cushman J.C."/>
            <person name="Paull R.E."/>
            <person name="Yu Q."/>
        </authorList>
    </citation>
    <scope>NUCLEOTIDE SEQUENCE [LARGE SCALE GENOMIC DNA]</scope>
    <source>
        <strain evidence="7">cv. F153</strain>
    </source>
</reference>
<organism evidence="7 8">
    <name type="scientific">Ananas comosus</name>
    <name type="common">Pineapple</name>
    <name type="synonym">Ananas ananas</name>
    <dbReference type="NCBI Taxonomy" id="4615"/>
    <lineage>
        <taxon>Eukaryota</taxon>
        <taxon>Viridiplantae</taxon>
        <taxon>Streptophyta</taxon>
        <taxon>Embryophyta</taxon>
        <taxon>Tracheophyta</taxon>
        <taxon>Spermatophyta</taxon>
        <taxon>Magnoliopsida</taxon>
        <taxon>Liliopsida</taxon>
        <taxon>Poales</taxon>
        <taxon>Bromeliaceae</taxon>
        <taxon>Bromelioideae</taxon>
        <taxon>Ananas</taxon>
    </lineage>
</organism>
<feature type="transmembrane region" description="Helical" evidence="6">
    <location>
        <begin position="45"/>
        <end position="62"/>
    </location>
</feature>
<keyword evidence="3 6" id="KW-0812">Transmembrane</keyword>
<evidence type="ECO:0000313" key="7">
    <source>
        <dbReference type="Proteomes" id="UP000515123"/>
    </source>
</evidence>
<name>A0A6P5FU40_ANACO</name>
<dbReference type="AlphaFoldDB" id="A0A6P5FU40"/>
<feature type="transmembrane region" description="Helical" evidence="6">
    <location>
        <begin position="74"/>
        <end position="93"/>
    </location>
</feature>
<dbReference type="Proteomes" id="UP000515123">
    <property type="component" value="Linkage group 9"/>
</dbReference>
<comment type="subcellular location">
    <subcellularLocation>
        <location evidence="1">Membrane</location>
        <topology evidence="1">Multi-pass membrane protein</topology>
    </subcellularLocation>
</comment>
<accession>A0A6P5FU40</accession>
<protein>
    <submittedName>
        <fullName evidence="8">Protein DETOXIFICATION 46, chloroplastic-like isoform X1</fullName>
    </submittedName>
</protein>
<dbReference type="PANTHER" id="PTHR42893">
    <property type="entry name" value="PROTEIN DETOXIFICATION 44, CHLOROPLASTIC-RELATED"/>
    <property type="match status" value="1"/>
</dbReference>
<evidence type="ECO:0000256" key="6">
    <source>
        <dbReference type="SAM" id="Phobius"/>
    </source>
</evidence>
<evidence type="ECO:0000256" key="3">
    <source>
        <dbReference type="ARBA" id="ARBA00022692"/>
    </source>
</evidence>
<dbReference type="RefSeq" id="XP_020096615.1">
    <property type="nucleotide sequence ID" value="XM_020241026.1"/>
</dbReference>